<dbReference type="InterPro" id="IPR002293">
    <property type="entry name" value="AA/rel_permease1"/>
</dbReference>
<feature type="transmembrane region" description="Helical" evidence="6">
    <location>
        <begin position="453"/>
        <end position="473"/>
    </location>
</feature>
<comment type="subcellular location">
    <subcellularLocation>
        <location evidence="1">Cell membrane</location>
        <topology evidence="1">Multi-pass membrane protein</topology>
    </subcellularLocation>
</comment>
<feature type="transmembrane region" description="Helical" evidence="6">
    <location>
        <begin position="384"/>
        <end position="407"/>
    </location>
</feature>
<evidence type="ECO:0000256" key="5">
    <source>
        <dbReference type="ARBA" id="ARBA00023136"/>
    </source>
</evidence>
<feature type="transmembrane region" description="Helical" evidence="6">
    <location>
        <begin position="293"/>
        <end position="319"/>
    </location>
</feature>
<feature type="transmembrane region" description="Helical" evidence="6">
    <location>
        <begin position="214"/>
        <end position="237"/>
    </location>
</feature>
<dbReference type="PIRSF" id="PIRSF006060">
    <property type="entry name" value="AA_transporter"/>
    <property type="match status" value="1"/>
</dbReference>
<dbReference type="PANTHER" id="PTHR42770">
    <property type="entry name" value="AMINO ACID TRANSPORTER-RELATED"/>
    <property type="match status" value="1"/>
</dbReference>
<keyword evidence="8" id="KW-1185">Reference proteome</keyword>
<gene>
    <name evidence="7" type="ORF">ABZ510_16530</name>
</gene>
<feature type="transmembrane region" description="Helical" evidence="6">
    <location>
        <begin position="419"/>
        <end position="441"/>
    </location>
</feature>
<feature type="transmembrane region" description="Helical" evidence="6">
    <location>
        <begin position="31"/>
        <end position="54"/>
    </location>
</feature>
<feature type="transmembrane region" description="Helical" evidence="6">
    <location>
        <begin position="148"/>
        <end position="164"/>
    </location>
</feature>
<sequence length="492" mass="51602">MTIEQAKVPIAGSEVVSVAQPRGRLQGSMGVFELVMSVLAFSAPLTTTAGFIPVLLTYSGASAPSIYLMVTVLLLIFAVGFVAMARSVPNPGGFYAFVTAGLGRSAGLGSAFLALFGYLAIGFFGPAFFAITLKGFLEPTFGFPEISWYWYGLGLVVLTTALAYRRIDLSAKVLTTVMALEIIAVIVFEVAAFIHGGPADGGGAGFTLPSTSDGALGLAVLFVVANFLGFEATVIYREEVKDPAKTIPRAVYGAVGGVGVFYAITAWAFVAYFGADKSAGAAQADTPNLFSSALTSLVGHIVYDIVAVLLISSVVAAMLSIQNASARYLFSLGSDNVLPSVLGKVHRQHKSPYVAATMVGVLWATLVVVFTVTSTAPEGLYPKAVGVGTLAIIVEMLVASIAVLGYFLRRSTALAGLTIWQTTVAPCIATLGLGAVTYLAVANFSELLGESGIVSTVFVILTFSLPVAGFAYARILRRRRHEIYDRIGRQAF</sequence>
<protein>
    <submittedName>
        <fullName evidence="7">APC family permease</fullName>
    </submittedName>
</protein>
<feature type="transmembrane region" description="Helical" evidence="6">
    <location>
        <begin position="353"/>
        <end position="372"/>
    </location>
</feature>
<dbReference type="InterPro" id="IPR050367">
    <property type="entry name" value="APC_superfamily"/>
</dbReference>
<dbReference type="RefSeq" id="WP_356957933.1">
    <property type="nucleotide sequence ID" value="NZ_JBEYBD010000011.1"/>
</dbReference>
<name>A0ABV2WRF5_9NOCA</name>
<evidence type="ECO:0000256" key="2">
    <source>
        <dbReference type="ARBA" id="ARBA00022475"/>
    </source>
</evidence>
<organism evidence="7 8">
    <name type="scientific">Nocardia rhamnosiphila</name>
    <dbReference type="NCBI Taxonomy" id="426716"/>
    <lineage>
        <taxon>Bacteria</taxon>
        <taxon>Bacillati</taxon>
        <taxon>Actinomycetota</taxon>
        <taxon>Actinomycetes</taxon>
        <taxon>Mycobacteriales</taxon>
        <taxon>Nocardiaceae</taxon>
        <taxon>Nocardia</taxon>
    </lineage>
</organism>
<keyword evidence="4 6" id="KW-1133">Transmembrane helix</keyword>
<dbReference type="PANTHER" id="PTHR42770:SF16">
    <property type="entry name" value="AMINO ACID PERMEASE"/>
    <property type="match status" value="1"/>
</dbReference>
<keyword evidence="2" id="KW-1003">Cell membrane</keyword>
<evidence type="ECO:0000256" key="1">
    <source>
        <dbReference type="ARBA" id="ARBA00004651"/>
    </source>
</evidence>
<dbReference type="EMBL" id="JBEYBF010000010">
    <property type="protein sequence ID" value="MEU1953463.1"/>
    <property type="molecule type" value="Genomic_DNA"/>
</dbReference>
<feature type="transmembrane region" description="Helical" evidence="6">
    <location>
        <begin position="249"/>
        <end position="273"/>
    </location>
</feature>
<evidence type="ECO:0000313" key="8">
    <source>
        <dbReference type="Proteomes" id="UP001550628"/>
    </source>
</evidence>
<dbReference type="Proteomes" id="UP001550628">
    <property type="component" value="Unassembled WGS sequence"/>
</dbReference>
<feature type="transmembrane region" description="Helical" evidence="6">
    <location>
        <begin position="106"/>
        <end position="128"/>
    </location>
</feature>
<keyword evidence="5 6" id="KW-0472">Membrane</keyword>
<dbReference type="Gene3D" id="1.20.1740.10">
    <property type="entry name" value="Amino acid/polyamine transporter I"/>
    <property type="match status" value="1"/>
</dbReference>
<reference evidence="7 8" key="1">
    <citation type="submission" date="2024-06" db="EMBL/GenBank/DDBJ databases">
        <title>The Natural Products Discovery Center: Release of the First 8490 Sequenced Strains for Exploring Actinobacteria Biosynthetic Diversity.</title>
        <authorList>
            <person name="Kalkreuter E."/>
            <person name="Kautsar S.A."/>
            <person name="Yang D."/>
            <person name="Bader C.D."/>
            <person name="Teijaro C.N."/>
            <person name="Fluegel L."/>
            <person name="Davis C.M."/>
            <person name="Simpson J.R."/>
            <person name="Lauterbach L."/>
            <person name="Steele A.D."/>
            <person name="Gui C."/>
            <person name="Meng S."/>
            <person name="Li G."/>
            <person name="Viehrig K."/>
            <person name="Ye F."/>
            <person name="Su P."/>
            <person name="Kiefer A.F."/>
            <person name="Nichols A."/>
            <person name="Cepeda A.J."/>
            <person name="Yan W."/>
            <person name="Fan B."/>
            <person name="Jiang Y."/>
            <person name="Adhikari A."/>
            <person name="Zheng C.-J."/>
            <person name="Schuster L."/>
            <person name="Cowan T.M."/>
            <person name="Smanski M.J."/>
            <person name="Chevrette M.G."/>
            <person name="De Carvalho L.P.S."/>
            <person name="Shen B."/>
        </authorList>
    </citation>
    <scope>NUCLEOTIDE SEQUENCE [LARGE SCALE GENOMIC DNA]</scope>
    <source>
        <strain evidence="7 8">NPDC019708</strain>
    </source>
</reference>
<evidence type="ECO:0000313" key="7">
    <source>
        <dbReference type="EMBL" id="MEU1953463.1"/>
    </source>
</evidence>
<keyword evidence="3 6" id="KW-0812">Transmembrane</keyword>
<feature type="transmembrane region" description="Helical" evidence="6">
    <location>
        <begin position="66"/>
        <end position="85"/>
    </location>
</feature>
<accession>A0ABV2WRF5</accession>
<evidence type="ECO:0000256" key="6">
    <source>
        <dbReference type="SAM" id="Phobius"/>
    </source>
</evidence>
<evidence type="ECO:0000256" key="3">
    <source>
        <dbReference type="ARBA" id="ARBA00022692"/>
    </source>
</evidence>
<proteinExistence type="predicted"/>
<feature type="transmembrane region" description="Helical" evidence="6">
    <location>
        <begin position="173"/>
        <end position="194"/>
    </location>
</feature>
<dbReference type="Pfam" id="PF13520">
    <property type="entry name" value="AA_permease_2"/>
    <property type="match status" value="1"/>
</dbReference>
<evidence type="ECO:0000256" key="4">
    <source>
        <dbReference type="ARBA" id="ARBA00022989"/>
    </source>
</evidence>
<comment type="caution">
    <text evidence="7">The sequence shown here is derived from an EMBL/GenBank/DDBJ whole genome shotgun (WGS) entry which is preliminary data.</text>
</comment>